<dbReference type="SMART" id="SM00179">
    <property type="entry name" value="EGF_CA"/>
    <property type="match status" value="3"/>
</dbReference>
<evidence type="ECO:0000256" key="2">
    <source>
        <dbReference type="ARBA" id="ARBA00022729"/>
    </source>
</evidence>
<dbReference type="GeneID" id="101854253"/>
<keyword evidence="7" id="KW-1185">Reference proteome</keyword>
<feature type="disulfide bond" evidence="5">
    <location>
        <begin position="101"/>
        <end position="110"/>
    </location>
</feature>
<accession>A0ABM1VSX8</accession>
<feature type="domain" description="EGF-like" evidence="6">
    <location>
        <begin position="198"/>
        <end position="235"/>
    </location>
</feature>
<dbReference type="PROSITE" id="PS50026">
    <property type="entry name" value="EGF_3"/>
    <property type="match status" value="6"/>
</dbReference>
<feature type="domain" description="EGF-like" evidence="6">
    <location>
        <begin position="74"/>
        <end position="111"/>
    </location>
</feature>
<feature type="disulfide bond" evidence="5">
    <location>
        <begin position="225"/>
        <end position="234"/>
    </location>
</feature>
<feature type="disulfide bond" evidence="5">
    <location>
        <begin position="263"/>
        <end position="272"/>
    </location>
</feature>
<evidence type="ECO:0000256" key="3">
    <source>
        <dbReference type="ARBA" id="ARBA00022737"/>
    </source>
</evidence>
<evidence type="ECO:0000256" key="5">
    <source>
        <dbReference type="PROSITE-ProRule" id="PRU00076"/>
    </source>
</evidence>
<evidence type="ECO:0000256" key="1">
    <source>
        <dbReference type="ARBA" id="ARBA00022536"/>
    </source>
</evidence>
<dbReference type="SMART" id="SM00181">
    <property type="entry name" value="EGF"/>
    <property type="match status" value="10"/>
</dbReference>
<dbReference type="PANTHER" id="PTHR24049:SF22">
    <property type="entry name" value="DROSOPHILA CRUMBS HOMOLOG"/>
    <property type="match status" value="1"/>
</dbReference>
<dbReference type="InterPro" id="IPR051022">
    <property type="entry name" value="Notch_Cell-Fate_Det"/>
</dbReference>
<evidence type="ECO:0000259" key="6">
    <source>
        <dbReference type="PROSITE" id="PS50026"/>
    </source>
</evidence>
<keyword evidence="2" id="KW-0732">Signal</keyword>
<sequence>MPDPCQKGRGDCIRKSDYDWECACFKGYKGVHCEEVDACEINEDPCNSKGTCVPEGNDYYCICSPGSLGKQCETGDPCYLEPCRNHGVCSVSETGSYQCQCKPGFSGSECQTQDKCHGVSCGNGTCILNDVTEENSTSCNCTLGFYGDSCENYDVCRTSPCNDHGTCESARGSGDPEGHQSANKCTCFDEWYGDTCEYLNMCVMEMCKNGATCRNIPPDKYKCQCRDGFSGPDCSVFDPCSVHECLNGGRCRTVSSTRYECVCSNEWVGARCEAENPCSQDRNPCQNQGRCEVTHDQAGLLTPLSGTFATGQGNVQARPVNIPQYKATCKCTQGHLGTFCEFVDPCLRKPCEHGECKHREFEDFNAGTTPAPLASGTGSGFSRIAYPESADDILYCDCEANYTGRLCNVEVLSCRNIFCLNGGDCLHGECVCPEDFTELTGKTETTQTFPGKDYEMLTNIKKFLRISKTHLVATQNIEALTERSEFDATVERMGQTGDENVERSSDYFPEISVGINIIVTSKYPGNTLEEVTVSNDISLIFSATVIHASKTLCLSPTPTTAVTETDDHVLAVSTFATPDSALELHPTYEPNFEMETSPNLIDPSFSNPQYVFSPTQEDLPLSDHRRSVRAAFSANIDVPGDQRWTSTETGYSVVFTDF</sequence>
<dbReference type="Pfam" id="PF00008">
    <property type="entry name" value="EGF"/>
    <property type="match status" value="2"/>
</dbReference>
<feature type="disulfide bond" evidence="5">
    <location>
        <begin position="116"/>
        <end position="126"/>
    </location>
</feature>
<dbReference type="Proteomes" id="UP000694888">
    <property type="component" value="Unplaced"/>
</dbReference>
<dbReference type="RefSeq" id="XP_035825520.1">
    <property type="nucleotide sequence ID" value="XM_035969627.1"/>
</dbReference>
<feature type="domain" description="EGF-like" evidence="6">
    <location>
        <begin position="35"/>
        <end position="73"/>
    </location>
</feature>
<dbReference type="InterPro" id="IPR001881">
    <property type="entry name" value="EGF-like_Ca-bd_dom"/>
</dbReference>
<proteinExistence type="predicted"/>
<dbReference type="SUPFAM" id="SSF57196">
    <property type="entry name" value="EGF/Laminin"/>
    <property type="match status" value="4"/>
</dbReference>
<dbReference type="CDD" id="cd00054">
    <property type="entry name" value="EGF_CA"/>
    <property type="match status" value="3"/>
</dbReference>
<dbReference type="PANTHER" id="PTHR24049">
    <property type="entry name" value="CRUMBS FAMILY MEMBER"/>
    <property type="match status" value="1"/>
</dbReference>
<keyword evidence="3" id="KW-0677">Repeat</keyword>
<dbReference type="Pfam" id="PF12661">
    <property type="entry name" value="hEGF"/>
    <property type="match status" value="1"/>
</dbReference>
<keyword evidence="1 5" id="KW-0245">EGF-like domain</keyword>
<comment type="caution">
    <text evidence="5">Lacks conserved residue(s) required for the propagation of feature annotation.</text>
</comment>
<keyword evidence="4 5" id="KW-1015">Disulfide bond</keyword>
<feature type="domain" description="EGF-like" evidence="6">
    <location>
        <begin position="112"/>
        <end position="151"/>
    </location>
</feature>
<feature type="domain" description="EGF-like" evidence="6">
    <location>
        <begin position="236"/>
        <end position="273"/>
    </location>
</feature>
<dbReference type="InterPro" id="IPR000742">
    <property type="entry name" value="EGF"/>
</dbReference>
<reference evidence="8" key="1">
    <citation type="submission" date="2025-08" db="UniProtKB">
        <authorList>
            <consortium name="RefSeq"/>
        </authorList>
    </citation>
    <scope>IDENTIFICATION</scope>
</reference>
<dbReference type="Gene3D" id="2.10.25.10">
    <property type="entry name" value="Laminin"/>
    <property type="match status" value="7"/>
</dbReference>
<evidence type="ECO:0000256" key="4">
    <source>
        <dbReference type="ARBA" id="ARBA00023157"/>
    </source>
</evidence>
<feature type="disulfide bond" evidence="5">
    <location>
        <begin position="63"/>
        <end position="72"/>
    </location>
</feature>
<protein>
    <submittedName>
        <fullName evidence="8">Fibropellin-1</fullName>
    </submittedName>
</protein>
<dbReference type="PROSITE" id="PS01186">
    <property type="entry name" value="EGF_2"/>
    <property type="match status" value="4"/>
</dbReference>
<dbReference type="InterPro" id="IPR013032">
    <property type="entry name" value="EGF-like_CS"/>
</dbReference>
<feature type="disulfide bond" evidence="5">
    <location>
        <begin position="187"/>
        <end position="196"/>
    </location>
</feature>
<gene>
    <name evidence="8" type="primary">LOC101854253</name>
</gene>
<evidence type="ECO:0000313" key="7">
    <source>
        <dbReference type="Proteomes" id="UP000694888"/>
    </source>
</evidence>
<feature type="domain" description="EGF-like" evidence="6">
    <location>
        <begin position="152"/>
        <end position="197"/>
    </location>
</feature>
<feature type="disulfide bond" evidence="5">
    <location>
        <begin position="141"/>
        <end position="150"/>
    </location>
</feature>
<dbReference type="PROSITE" id="PS00022">
    <property type="entry name" value="EGF_1"/>
    <property type="match status" value="7"/>
</dbReference>
<evidence type="ECO:0000313" key="8">
    <source>
        <dbReference type="RefSeq" id="XP_035825520.1"/>
    </source>
</evidence>
<organism evidence="7 8">
    <name type="scientific">Aplysia californica</name>
    <name type="common">California sea hare</name>
    <dbReference type="NCBI Taxonomy" id="6500"/>
    <lineage>
        <taxon>Eukaryota</taxon>
        <taxon>Metazoa</taxon>
        <taxon>Spiralia</taxon>
        <taxon>Lophotrochozoa</taxon>
        <taxon>Mollusca</taxon>
        <taxon>Gastropoda</taxon>
        <taxon>Heterobranchia</taxon>
        <taxon>Euthyneura</taxon>
        <taxon>Tectipleura</taxon>
        <taxon>Aplysiida</taxon>
        <taxon>Aplysioidea</taxon>
        <taxon>Aplysiidae</taxon>
        <taxon>Aplysia</taxon>
    </lineage>
</organism>
<name>A0ABM1VSX8_APLCA</name>